<evidence type="ECO:0000313" key="3">
    <source>
        <dbReference type="EMBL" id="KXA08199.1"/>
    </source>
</evidence>
<reference evidence="3 4" key="1">
    <citation type="submission" date="2016-01" db="EMBL/GenBank/DDBJ databases">
        <authorList>
            <person name="Oliw E.H."/>
        </authorList>
    </citation>
    <scope>NUCLEOTIDE SEQUENCE [LARGE SCALE GENOMIC DNA]</scope>
    <source>
        <strain evidence="3 4">MJR7757A</strain>
    </source>
</reference>
<dbReference type="AlphaFoldDB" id="A0A133MVZ0"/>
<dbReference type="InterPro" id="IPR049067">
    <property type="entry name" value="MreB-like_C"/>
</dbReference>
<dbReference type="InterPro" id="IPR043129">
    <property type="entry name" value="ATPase_NBD"/>
</dbReference>
<dbReference type="EMBL" id="LRPU01000146">
    <property type="protein sequence ID" value="KXA08199.1"/>
    <property type="molecule type" value="Genomic_DNA"/>
</dbReference>
<name>A0A133MVZ0_CLOPF</name>
<dbReference type="PATRIC" id="fig|1502.174.peg.2510"/>
<evidence type="ECO:0000259" key="2">
    <source>
        <dbReference type="Pfam" id="PF21522"/>
    </source>
</evidence>
<organism evidence="3 4">
    <name type="scientific">Clostridium perfringens</name>
    <dbReference type="NCBI Taxonomy" id="1502"/>
    <lineage>
        <taxon>Bacteria</taxon>
        <taxon>Bacillati</taxon>
        <taxon>Bacillota</taxon>
        <taxon>Clostridia</taxon>
        <taxon>Eubacteriales</taxon>
        <taxon>Clostridiaceae</taxon>
        <taxon>Clostridium</taxon>
    </lineage>
</organism>
<dbReference type="Gene3D" id="3.30.420.40">
    <property type="match status" value="2"/>
</dbReference>
<dbReference type="InterPro" id="IPR040607">
    <property type="entry name" value="ALP_N"/>
</dbReference>
<dbReference type="Pfam" id="PF21522">
    <property type="entry name" value="MreB-like_C"/>
    <property type="match status" value="1"/>
</dbReference>
<comment type="caution">
    <text evidence="3">The sequence shown here is derived from an EMBL/GenBank/DDBJ whole genome shotgun (WGS) entry which is preliminary data.</text>
</comment>
<gene>
    <name evidence="3" type="ORF">HMPREF3222_02494</name>
</gene>
<evidence type="ECO:0000313" key="4">
    <source>
        <dbReference type="Proteomes" id="UP000070646"/>
    </source>
</evidence>
<protein>
    <submittedName>
        <fullName evidence="3">Uncharacterized protein</fullName>
    </submittedName>
</protein>
<feature type="domain" description="Actin homologue MreB-like C-terminal" evidence="2">
    <location>
        <begin position="159"/>
        <end position="274"/>
    </location>
</feature>
<sequence>MEVLNMILGIDVGYSHTKVVGEKIEFSFKSTIEEGSLDIGNALKVEYEGKTYTIGEQNGLYATEINKIHSLNFQLCLFTAIAKAMGKKTTEDIQLVTGLPAQYYQAQKQELIDNLKGKKVVISLNDNPKRFTITDVIVFPQSAGILLLEPQKLIGDTCIVDIGGFTVDVSYFNNKKLRKLHTLELGMNVLANTLVQKIKAEYGVSYDVLKVDDILDSNEIVIDGKSQRIDLLIDNVLESHTNLIINRLKGLQEYNISKRIFIGGGSLRLSKFLENEITENTIYTNAEAFYKIGCEKFEN</sequence>
<evidence type="ECO:0000259" key="1">
    <source>
        <dbReference type="Pfam" id="PF17989"/>
    </source>
</evidence>
<feature type="domain" description="Actin-like protein N-terminal" evidence="1">
    <location>
        <begin position="9"/>
        <end position="144"/>
    </location>
</feature>
<proteinExistence type="predicted"/>
<dbReference type="Proteomes" id="UP000070646">
    <property type="component" value="Unassembled WGS sequence"/>
</dbReference>
<dbReference type="SUPFAM" id="SSF53067">
    <property type="entry name" value="Actin-like ATPase domain"/>
    <property type="match status" value="2"/>
</dbReference>
<dbReference type="Pfam" id="PF17989">
    <property type="entry name" value="ALP_N"/>
    <property type="match status" value="1"/>
</dbReference>
<accession>A0A133MVZ0</accession>